<feature type="non-terminal residue" evidence="2">
    <location>
        <position position="1"/>
    </location>
</feature>
<evidence type="ECO:0000313" key="2">
    <source>
        <dbReference type="EMBL" id="KKM83163.1"/>
    </source>
</evidence>
<proteinExistence type="predicted"/>
<evidence type="ECO:0000259" key="1">
    <source>
        <dbReference type="Pfam" id="PF02350"/>
    </source>
</evidence>
<dbReference type="InterPro" id="IPR003331">
    <property type="entry name" value="UDP_GlcNAc_Epimerase_2_dom"/>
</dbReference>
<reference evidence="2" key="1">
    <citation type="journal article" date="2015" name="Nature">
        <title>Complex archaea that bridge the gap between prokaryotes and eukaryotes.</title>
        <authorList>
            <person name="Spang A."/>
            <person name="Saw J.H."/>
            <person name="Jorgensen S.L."/>
            <person name="Zaremba-Niedzwiedzka K."/>
            <person name="Martijn J."/>
            <person name="Lind A.E."/>
            <person name="van Eijk R."/>
            <person name="Schleper C."/>
            <person name="Guy L."/>
            <person name="Ettema T.J."/>
        </authorList>
    </citation>
    <scope>NUCLEOTIDE SEQUENCE</scope>
</reference>
<dbReference type="CDD" id="cd03786">
    <property type="entry name" value="GTB_UDP-GlcNAc_2-Epimerase"/>
    <property type="match status" value="1"/>
</dbReference>
<dbReference type="NCBIfam" id="TIGR00236">
    <property type="entry name" value="wecB"/>
    <property type="match status" value="1"/>
</dbReference>
<dbReference type="PANTHER" id="PTHR43174:SF1">
    <property type="entry name" value="UDP-N-ACETYLGLUCOSAMINE 2-EPIMERASE"/>
    <property type="match status" value="1"/>
</dbReference>
<dbReference type="Gene3D" id="3.40.50.2000">
    <property type="entry name" value="Glycogen Phosphorylase B"/>
    <property type="match status" value="2"/>
</dbReference>
<feature type="domain" description="UDP-N-acetylglucosamine 2-epimerase" evidence="1">
    <location>
        <begin position="2"/>
        <end position="329"/>
    </location>
</feature>
<dbReference type="EMBL" id="LAZR01007755">
    <property type="protein sequence ID" value="KKM83163.1"/>
    <property type="molecule type" value="Genomic_DNA"/>
</dbReference>
<accession>A0A0F9KMH6</accession>
<comment type="caution">
    <text evidence="2">The sequence shown here is derived from an EMBL/GenBank/DDBJ whole genome shotgun (WGS) entry which is preliminary data.</text>
</comment>
<dbReference type="AlphaFoldDB" id="A0A0F9KMH6"/>
<dbReference type="SUPFAM" id="SSF53756">
    <property type="entry name" value="UDP-Glycosyltransferase/glycogen phosphorylase"/>
    <property type="match status" value="1"/>
</dbReference>
<gene>
    <name evidence="2" type="ORF">LCGC14_1312140</name>
</gene>
<sequence>FKLIHTGQHYDYNMSKIFFDNLGIVKPDYFLNVGSGSHAVQTAKIMVEFEKILIKESPNLIIVVGDVNSTIACALVTKKLNTELAHIEAGLRSFDVKMPEEINRRLTDQIADYLFVTEESGVINLKNEGIDSSRIFFVGNMMIDTLISNLEKARKTNFYKALDLICGSYGLVTIHRPSNVDSREDLERIIEKLNFIQSKIKIVFPIHPRTRKNMKKFNLDLELNKNNIVLTEPLGYLDFLNLMINAKLIITDSGGIQEEASYLKIPILTLRKNTERPITVEKGTNTLIGNDFSKLKINLENVLSNSYKKGQSIEKWDGKTSQRIVTIIKEKVL</sequence>
<dbReference type="InterPro" id="IPR029767">
    <property type="entry name" value="WecB-like"/>
</dbReference>
<name>A0A0F9KMH6_9ZZZZ</name>
<dbReference type="PANTHER" id="PTHR43174">
    <property type="entry name" value="UDP-N-ACETYLGLUCOSAMINE 2-EPIMERASE"/>
    <property type="match status" value="1"/>
</dbReference>
<organism evidence="2">
    <name type="scientific">marine sediment metagenome</name>
    <dbReference type="NCBI Taxonomy" id="412755"/>
    <lineage>
        <taxon>unclassified sequences</taxon>
        <taxon>metagenomes</taxon>
        <taxon>ecological metagenomes</taxon>
    </lineage>
</organism>
<protein>
    <recommendedName>
        <fullName evidence="1">UDP-N-acetylglucosamine 2-epimerase domain-containing protein</fullName>
    </recommendedName>
</protein>
<dbReference type="Pfam" id="PF02350">
    <property type="entry name" value="Epimerase_2"/>
    <property type="match status" value="1"/>
</dbReference>